<evidence type="ECO:0000256" key="3">
    <source>
        <dbReference type="SAM" id="Coils"/>
    </source>
</evidence>
<evidence type="ECO:0000256" key="1">
    <source>
        <dbReference type="ARBA" id="ARBA00023125"/>
    </source>
</evidence>
<dbReference type="GO" id="GO:0000976">
    <property type="term" value="F:transcription cis-regulatory region binding"/>
    <property type="evidence" value="ECO:0007669"/>
    <property type="project" value="TreeGrafter"/>
</dbReference>
<evidence type="ECO:0000313" key="6">
    <source>
        <dbReference type="Proteomes" id="UP000318616"/>
    </source>
</evidence>
<dbReference type="InterPro" id="IPR039420">
    <property type="entry name" value="WalR-like"/>
</dbReference>
<feature type="coiled-coil region" evidence="3">
    <location>
        <begin position="254"/>
        <end position="281"/>
    </location>
</feature>
<feature type="domain" description="Response regulatory" evidence="4">
    <location>
        <begin position="139"/>
        <end position="255"/>
    </location>
</feature>
<dbReference type="EMBL" id="SFAP01000063">
    <property type="protein sequence ID" value="TRV27463.1"/>
    <property type="molecule type" value="Genomic_DNA"/>
</dbReference>
<accession>A0A552M4R9</accession>
<dbReference type="Pfam" id="PF26355">
    <property type="entry name" value="HTH_VMAP-M9"/>
    <property type="match status" value="1"/>
</dbReference>
<dbReference type="InterPro" id="IPR011006">
    <property type="entry name" value="CheY-like_superfamily"/>
</dbReference>
<dbReference type="PANTHER" id="PTHR48111">
    <property type="entry name" value="REGULATOR OF RPOS"/>
    <property type="match status" value="1"/>
</dbReference>
<keyword evidence="2" id="KW-0597">Phosphoprotein</keyword>
<proteinExistence type="predicted"/>
<dbReference type="SMART" id="SM00448">
    <property type="entry name" value="REC"/>
    <property type="match status" value="1"/>
</dbReference>
<comment type="caution">
    <text evidence="5">The sequence shown here is derived from an EMBL/GenBank/DDBJ whole genome shotgun (WGS) entry which is preliminary data.</text>
</comment>
<dbReference type="GO" id="GO:0000156">
    <property type="term" value="F:phosphorelay response regulator activity"/>
    <property type="evidence" value="ECO:0007669"/>
    <property type="project" value="TreeGrafter"/>
</dbReference>
<dbReference type="PROSITE" id="PS50110">
    <property type="entry name" value="RESPONSE_REGULATORY"/>
    <property type="match status" value="1"/>
</dbReference>
<dbReference type="GO" id="GO:0006355">
    <property type="term" value="P:regulation of DNA-templated transcription"/>
    <property type="evidence" value="ECO:0007669"/>
    <property type="project" value="TreeGrafter"/>
</dbReference>
<dbReference type="InterPro" id="IPR058651">
    <property type="entry name" value="HTH_VMAP-M9"/>
</dbReference>
<dbReference type="Pfam" id="PF00072">
    <property type="entry name" value="Response_reg"/>
    <property type="match status" value="1"/>
</dbReference>
<dbReference type="PANTHER" id="PTHR48111:SF2">
    <property type="entry name" value="RESPONSE REGULATOR SAER"/>
    <property type="match status" value="1"/>
</dbReference>
<evidence type="ECO:0000256" key="2">
    <source>
        <dbReference type="PROSITE-ProRule" id="PRU00169"/>
    </source>
</evidence>
<dbReference type="Gene3D" id="3.40.50.2300">
    <property type="match status" value="1"/>
</dbReference>
<protein>
    <submittedName>
        <fullName evidence="5">Response regulator</fullName>
    </submittedName>
</protein>
<keyword evidence="1" id="KW-0238">DNA-binding</keyword>
<dbReference type="GO" id="GO:0032993">
    <property type="term" value="C:protein-DNA complex"/>
    <property type="evidence" value="ECO:0007669"/>
    <property type="project" value="TreeGrafter"/>
</dbReference>
<name>A0A552M4R9_9CHRO</name>
<dbReference type="GO" id="GO:0005829">
    <property type="term" value="C:cytosol"/>
    <property type="evidence" value="ECO:0007669"/>
    <property type="project" value="TreeGrafter"/>
</dbReference>
<dbReference type="AlphaFoldDB" id="A0A552M4R9"/>
<evidence type="ECO:0000259" key="4">
    <source>
        <dbReference type="PROSITE" id="PS50110"/>
    </source>
</evidence>
<dbReference type="InterPro" id="IPR001789">
    <property type="entry name" value="Sig_transdc_resp-reg_receiver"/>
</dbReference>
<dbReference type="Proteomes" id="UP000318616">
    <property type="component" value="Unassembled WGS sequence"/>
</dbReference>
<organism evidence="5 6">
    <name type="scientific">Microcystis wesenbergii Mw_MB_S_20031200_S109D</name>
    <dbReference type="NCBI Taxonomy" id="2486241"/>
    <lineage>
        <taxon>Bacteria</taxon>
        <taxon>Bacillati</taxon>
        <taxon>Cyanobacteriota</taxon>
        <taxon>Cyanophyceae</taxon>
        <taxon>Oscillatoriophycideae</taxon>
        <taxon>Chroococcales</taxon>
        <taxon>Microcystaceae</taxon>
        <taxon>Microcystis</taxon>
    </lineage>
</organism>
<evidence type="ECO:0000313" key="5">
    <source>
        <dbReference type="EMBL" id="TRV27463.1"/>
    </source>
</evidence>
<reference evidence="5 6" key="1">
    <citation type="submission" date="2019-01" db="EMBL/GenBank/DDBJ databases">
        <title>Coherence of Microcystis species and biogeography revealed through population genomics.</title>
        <authorList>
            <person name="Perez-Carrascal O.M."/>
            <person name="Terrat Y."/>
            <person name="Giani A."/>
            <person name="Fortin N."/>
            <person name="Tromas N."/>
            <person name="Shapiro B.J."/>
        </authorList>
    </citation>
    <scope>NUCLEOTIDE SEQUENCE [LARGE SCALE GENOMIC DNA]</scope>
    <source>
        <strain evidence="5">Mw_MB_S_20031200_S109D</strain>
    </source>
</reference>
<gene>
    <name evidence="5" type="ORF">EWV88_04760</name>
</gene>
<dbReference type="SUPFAM" id="SSF52172">
    <property type="entry name" value="CheY-like"/>
    <property type="match status" value="1"/>
</dbReference>
<feature type="modified residue" description="4-aspartylphosphate" evidence="2">
    <location>
        <position position="188"/>
    </location>
</feature>
<keyword evidence="3" id="KW-0175">Coiled coil</keyword>
<sequence length="397" mass="44977">MTLNFLKVLGLQMPLLQLNLESKIPMQFNPLTSEIVIEFLQKKLYLSEYSTLSFQEEMIIKGIIDQHSYEKIAHQIYLSPGTTRNIASQLFRRLSILFKTKITKKNFGAFIQKTMSNKEDFIDELEKYTPNCLEANSSVILLIDDQLENLLLLKQILSQNNYIVRTIKNGRTALELIDKINPDLILLDILMPDLDGYGVCKTIKENQQYKEIPIIFLSAISDLTDKVKAFSLGASDYITKPFEPVEVLARVSYQIELQSQRRALKTEIESHQKTIESLTQSRAILASLLNYAPYGIAALSAIRSSETGEVIDFKFILVNPIFIKLFPADSELIKSDSSCVSFLQKNQLDWLPKLINLVTAGQPFSEIINIASQIIEVQGTKLGDGVSITLHPIVHYL</sequence>